<keyword evidence="1" id="KW-0472">Membrane</keyword>
<proteinExistence type="predicted"/>
<feature type="transmembrane region" description="Helical" evidence="1">
    <location>
        <begin position="161"/>
        <end position="180"/>
    </location>
</feature>
<dbReference type="AlphaFoldDB" id="A0A6S6QRP0"/>
<feature type="transmembrane region" description="Helical" evidence="1">
    <location>
        <begin position="130"/>
        <end position="149"/>
    </location>
</feature>
<dbReference type="EMBL" id="AP023361">
    <property type="protein sequence ID" value="BCJ90617.1"/>
    <property type="molecule type" value="Genomic_DNA"/>
</dbReference>
<dbReference type="RefSeq" id="WP_222877237.1">
    <property type="nucleotide sequence ID" value="NZ_AP023361.1"/>
</dbReference>
<reference evidence="2 3" key="1">
    <citation type="submission" date="2020-08" db="EMBL/GenBank/DDBJ databases">
        <title>Genome sequence of Rhizobiales bacterium strain IZ6.</title>
        <authorList>
            <person name="Nakai R."/>
            <person name="Naganuma T."/>
        </authorList>
    </citation>
    <scope>NUCLEOTIDE SEQUENCE [LARGE SCALE GENOMIC DNA]</scope>
    <source>
        <strain evidence="2 3">IZ6</strain>
    </source>
</reference>
<accession>A0A6S6QRP0</accession>
<sequence>MTEGAWHAFREAGKSKVLSNTAVAELERPAVSQSIGTAPPLQGPEPDGEDAPVYATEVDASVDDAEISPDIAPWTPLAPEILHRKLNSSKLRGIGHWSVLAIVPVAAAASLLAVRAGVNPYALCLEWWDVLFGSIFLTACLAFLVLAVWKPAMGRWHPGAPALGVALMVLPLWAGMNAAVGSGCRVERPVMPAANELVPPLPPVIMVSSLVLADVPMPVPRPPELHYKSPLKGVDQAFKKSVQLQPPPPGM</sequence>
<dbReference type="Proteomes" id="UP000515317">
    <property type="component" value="Chromosome"/>
</dbReference>
<evidence type="ECO:0000256" key="1">
    <source>
        <dbReference type="SAM" id="Phobius"/>
    </source>
</evidence>
<feature type="transmembrane region" description="Helical" evidence="1">
    <location>
        <begin position="94"/>
        <end position="118"/>
    </location>
</feature>
<protein>
    <submittedName>
        <fullName evidence="2">Uncharacterized protein</fullName>
    </submittedName>
</protein>
<gene>
    <name evidence="2" type="ORF">IZ6_13520</name>
</gene>
<keyword evidence="3" id="KW-1185">Reference proteome</keyword>
<keyword evidence="1" id="KW-1133">Transmembrane helix</keyword>
<organism evidence="2 3">
    <name type="scientific">Terrihabitans soli</name>
    <dbReference type="NCBI Taxonomy" id="708113"/>
    <lineage>
        <taxon>Bacteria</taxon>
        <taxon>Pseudomonadati</taxon>
        <taxon>Pseudomonadota</taxon>
        <taxon>Alphaproteobacteria</taxon>
        <taxon>Hyphomicrobiales</taxon>
        <taxon>Terrihabitans</taxon>
    </lineage>
</organism>
<evidence type="ECO:0000313" key="2">
    <source>
        <dbReference type="EMBL" id="BCJ90617.1"/>
    </source>
</evidence>
<name>A0A6S6QRP0_9HYPH</name>
<keyword evidence="1" id="KW-0812">Transmembrane</keyword>
<evidence type="ECO:0000313" key="3">
    <source>
        <dbReference type="Proteomes" id="UP000515317"/>
    </source>
</evidence>
<dbReference type="KEGG" id="tso:IZ6_13520"/>